<dbReference type="AlphaFoldDB" id="A0A0N1HTE2"/>
<name>A0A0N1HTE2_9EURO</name>
<dbReference type="Proteomes" id="UP000038010">
    <property type="component" value="Unassembled WGS sequence"/>
</dbReference>
<accession>A0A0N1HTE2</accession>
<evidence type="ECO:0000313" key="4">
    <source>
        <dbReference type="Proteomes" id="UP000038010"/>
    </source>
</evidence>
<feature type="compositionally biased region" description="Polar residues" evidence="1">
    <location>
        <begin position="234"/>
        <end position="243"/>
    </location>
</feature>
<dbReference type="OrthoDB" id="6359816at2759"/>
<proteinExistence type="predicted"/>
<feature type="compositionally biased region" description="Basic and acidic residues" evidence="1">
    <location>
        <begin position="216"/>
        <end position="233"/>
    </location>
</feature>
<feature type="region of interest" description="Disordered" evidence="1">
    <location>
        <begin position="213"/>
        <end position="261"/>
    </location>
</feature>
<dbReference type="PROSITE" id="PS50097">
    <property type="entry name" value="BTB"/>
    <property type="match status" value="1"/>
</dbReference>
<dbReference type="VEuPathDB" id="FungiDB:AB675_3359"/>
<dbReference type="SUPFAM" id="SSF54695">
    <property type="entry name" value="POZ domain"/>
    <property type="match status" value="1"/>
</dbReference>
<feature type="domain" description="BTB" evidence="2">
    <location>
        <begin position="13"/>
        <end position="96"/>
    </location>
</feature>
<gene>
    <name evidence="3" type="ORF">AB675_3359</name>
</gene>
<dbReference type="GeneID" id="28735283"/>
<comment type="caution">
    <text evidence="3">The sequence shown here is derived from an EMBL/GenBank/DDBJ whole genome shotgun (WGS) entry which is preliminary data.</text>
</comment>
<dbReference type="InterPro" id="IPR000210">
    <property type="entry name" value="BTB/POZ_dom"/>
</dbReference>
<organism evidence="3 4">
    <name type="scientific">Cyphellophora attinorum</name>
    <dbReference type="NCBI Taxonomy" id="1664694"/>
    <lineage>
        <taxon>Eukaryota</taxon>
        <taxon>Fungi</taxon>
        <taxon>Dikarya</taxon>
        <taxon>Ascomycota</taxon>
        <taxon>Pezizomycotina</taxon>
        <taxon>Eurotiomycetes</taxon>
        <taxon>Chaetothyriomycetidae</taxon>
        <taxon>Chaetothyriales</taxon>
        <taxon>Cyphellophoraceae</taxon>
        <taxon>Cyphellophora</taxon>
    </lineage>
</organism>
<reference evidence="3 4" key="1">
    <citation type="submission" date="2015-06" db="EMBL/GenBank/DDBJ databases">
        <title>Draft genome of the ant-associated black yeast Phialophora attae CBS 131958.</title>
        <authorList>
            <person name="Moreno L.F."/>
            <person name="Stielow B.J."/>
            <person name="de Hoog S."/>
            <person name="Vicente V.A."/>
            <person name="Weiss V.A."/>
            <person name="de Vries M."/>
            <person name="Cruz L.M."/>
            <person name="Souza E.M."/>
        </authorList>
    </citation>
    <scope>NUCLEOTIDE SEQUENCE [LARGE SCALE GENOMIC DNA]</scope>
    <source>
        <strain evidence="3 4">CBS 131958</strain>
    </source>
</reference>
<evidence type="ECO:0000256" key="1">
    <source>
        <dbReference type="SAM" id="MobiDB-lite"/>
    </source>
</evidence>
<evidence type="ECO:0000313" key="3">
    <source>
        <dbReference type="EMBL" id="KPI39760.1"/>
    </source>
</evidence>
<dbReference type="InterPro" id="IPR011333">
    <property type="entry name" value="SKP1/BTB/POZ_sf"/>
</dbReference>
<dbReference type="RefSeq" id="XP_017999723.1">
    <property type="nucleotide sequence ID" value="XM_018143403.1"/>
</dbReference>
<dbReference type="EMBL" id="LFJN01000014">
    <property type="protein sequence ID" value="KPI39760.1"/>
    <property type="molecule type" value="Genomic_DNA"/>
</dbReference>
<protein>
    <recommendedName>
        <fullName evidence="2">BTB domain-containing protein</fullName>
    </recommendedName>
</protein>
<evidence type="ECO:0000259" key="2">
    <source>
        <dbReference type="PROSITE" id="PS50097"/>
    </source>
</evidence>
<dbReference type="Gene3D" id="3.30.710.10">
    <property type="entry name" value="Potassium Channel Kv1.1, Chain A"/>
    <property type="match status" value="1"/>
</dbReference>
<keyword evidence="4" id="KW-1185">Reference proteome</keyword>
<sequence>MARPTPADDDELITVVIELTNGRYRILKSTLTRESGFFETLFKNDWQETTSGVVELTGDDDLALALVLQQLRNAETTAQFAQSINDVLTDSVTVGNHMNDFYLAMEMYMVADKYDMPALRIVLAQTTLPRLLKKLYYTPGLDTGGQSDFTRYLYEHYCDRLGEYPEELFDVYCHSVAHLRNEGHDVSQFIECIGQNPKFLKRLATCNGGDVSVPNGEDHIEHGDNKTKDEDGANTKNNDQDSGNVKDDKGGAYEDTAYDDG</sequence>